<dbReference type="RefSeq" id="WP_048879511.1">
    <property type="nucleotide sequence ID" value="NZ_BANC01000075.1"/>
</dbReference>
<dbReference type="Proteomes" id="UP000032668">
    <property type="component" value="Unassembled WGS sequence"/>
</dbReference>
<feature type="transmembrane region" description="Helical" evidence="1">
    <location>
        <begin position="131"/>
        <end position="158"/>
    </location>
</feature>
<dbReference type="OrthoDB" id="7277275at2"/>
<reference evidence="2 3" key="1">
    <citation type="submission" date="2012-11" db="EMBL/GenBank/DDBJ databases">
        <title>Whole genome sequence of Acidocella aminolytica 101 = DSM 11237.</title>
        <authorList>
            <person name="Azuma Y."/>
            <person name="Higashiura N."/>
            <person name="Hirakawa H."/>
            <person name="Matsushita K."/>
        </authorList>
    </citation>
    <scope>NUCLEOTIDE SEQUENCE [LARGE SCALE GENOMIC DNA]</scope>
    <source>
        <strain evidence="3">101 / DSM 11237</strain>
    </source>
</reference>
<keyword evidence="3" id="KW-1185">Reference proteome</keyword>
<accession>A0A0D6PHJ3</accession>
<dbReference type="InterPro" id="IPR046121">
    <property type="entry name" value="DUF6118"/>
</dbReference>
<dbReference type="Pfam" id="PF19613">
    <property type="entry name" value="DUF6118"/>
    <property type="match status" value="1"/>
</dbReference>
<gene>
    <name evidence="2" type="ORF">Aam_077_003</name>
</gene>
<protein>
    <submittedName>
        <fullName evidence="2">Uncharacterized protein</fullName>
    </submittedName>
</protein>
<sequence length="229" mass="24526">MENTGRRDDEETGDPARAFEDLRAEISVLRRAVEALPAALEDNRAPDYSPDLGRIVQGLSHVGATLGAIEKHPALRLTPEQHQAAIARAGEGLLREAAQKLEHAAQEAQRARHQLGGMIGTIREQNAQWNWVFFTGLAACVAGLLLSPLFAGALPFGLDGRVAALIMKDSRWNAGWDLLQAASPASAQQAAYGFNLVRANQDQLGACAKAASKTNQPQHCTVTVPVPGR</sequence>
<keyword evidence="1" id="KW-0472">Membrane</keyword>
<evidence type="ECO:0000313" key="3">
    <source>
        <dbReference type="Proteomes" id="UP000032668"/>
    </source>
</evidence>
<dbReference type="EMBL" id="BANC01000075">
    <property type="protein sequence ID" value="GAN81122.1"/>
    <property type="molecule type" value="Genomic_DNA"/>
</dbReference>
<evidence type="ECO:0000256" key="1">
    <source>
        <dbReference type="SAM" id="Phobius"/>
    </source>
</evidence>
<comment type="caution">
    <text evidence="2">The sequence shown here is derived from an EMBL/GenBank/DDBJ whole genome shotgun (WGS) entry which is preliminary data.</text>
</comment>
<keyword evidence="1" id="KW-0812">Transmembrane</keyword>
<proteinExistence type="predicted"/>
<organism evidence="2 3">
    <name type="scientific">Acidocella aminolytica 101 = DSM 11237</name>
    <dbReference type="NCBI Taxonomy" id="1120923"/>
    <lineage>
        <taxon>Bacteria</taxon>
        <taxon>Pseudomonadati</taxon>
        <taxon>Pseudomonadota</taxon>
        <taxon>Alphaproteobacteria</taxon>
        <taxon>Acetobacterales</taxon>
        <taxon>Acidocellaceae</taxon>
        <taxon>Acidocella</taxon>
    </lineage>
</organism>
<keyword evidence="1" id="KW-1133">Transmembrane helix</keyword>
<dbReference type="AlphaFoldDB" id="A0A0D6PHJ3"/>
<evidence type="ECO:0000313" key="2">
    <source>
        <dbReference type="EMBL" id="GAN81122.1"/>
    </source>
</evidence>
<name>A0A0D6PHJ3_9PROT</name>